<keyword evidence="2" id="KW-1185">Reference proteome</keyword>
<evidence type="ECO:0000313" key="1">
    <source>
        <dbReference type="EMBL" id="KAH7855991.1"/>
    </source>
</evidence>
<evidence type="ECO:0000313" key="2">
    <source>
        <dbReference type="Proteomes" id="UP000828048"/>
    </source>
</evidence>
<sequence length="438" mass="49426">MPLFHLRQTTIFVKFARKELIPTFGSIIVGNATNIYIRNVSFPQVVENHMCQIGVALPVVSINTGSILLNPIKTYFAACARAMCMMILWLTYVHNDTPTVQTLEASWVKINWVWRWRRLLKFNTNGTEATELDSSNSVTASSDKVPIKSQELDPTVILLPRRDDSFDIITQFIKNTSEQGKYKEATEIKHICHDHPLTYVDFEKPIDQAASRSMSDVSSLLGWERNAGKCGGCAQSISAPFYHCVECNFSLHVWCAELPEKLQHPGHSEHTLSLTMAKYYVECVGCHLFQNTMHYVCGECAFYLDCKCASLPRVIKHEEHRHNLALRPPSDSKCISCGVTSTRISFECGGCQHYLCTRQMTIFAKFVRKKLIPTIGSIIVGNATNIFIRTASFPQLVENHICHLGNPLPPVLRISTGSLMLNSMKTYRAACARRMCIR</sequence>
<accession>A0ACB7YRH6</accession>
<gene>
    <name evidence="1" type="ORF">Vadar_031377</name>
</gene>
<proteinExistence type="predicted"/>
<comment type="caution">
    <text evidence="1">The sequence shown here is derived from an EMBL/GenBank/DDBJ whole genome shotgun (WGS) entry which is preliminary data.</text>
</comment>
<organism evidence="1 2">
    <name type="scientific">Vaccinium darrowii</name>
    <dbReference type="NCBI Taxonomy" id="229202"/>
    <lineage>
        <taxon>Eukaryota</taxon>
        <taxon>Viridiplantae</taxon>
        <taxon>Streptophyta</taxon>
        <taxon>Embryophyta</taxon>
        <taxon>Tracheophyta</taxon>
        <taxon>Spermatophyta</taxon>
        <taxon>Magnoliopsida</taxon>
        <taxon>eudicotyledons</taxon>
        <taxon>Gunneridae</taxon>
        <taxon>Pentapetalae</taxon>
        <taxon>asterids</taxon>
        <taxon>Ericales</taxon>
        <taxon>Ericaceae</taxon>
        <taxon>Vaccinioideae</taxon>
        <taxon>Vaccinieae</taxon>
        <taxon>Vaccinium</taxon>
    </lineage>
</organism>
<protein>
    <submittedName>
        <fullName evidence="1">Uncharacterized protein</fullName>
    </submittedName>
</protein>
<dbReference type="Proteomes" id="UP000828048">
    <property type="component" value="Chromosome 11"/>
</dbReference>
<dbReference type="EMBL" id="CM037161">
    <property type="protein sequence ID" value="KAH7855991.1"/>
    <property type="molecule type" value="Genomic_DNA"/>
</dbReference>
<reference evidence="1 2" key="1">
    <citation type="journal article" date="2021" name="Hortic Res">
        <title>High-quality reference genome and annotation aids understanding of berry development for evergreen blueberry (Vaccinium darrowii).</title>
        <authorList>
            <person name="Yu J."/>
            <person name="Hulse-Kemp A.M."/>
            <person name="Babiker E."/>
            <person name="Staton M."/>
        </authorList>
    </citation>
    <scope>NUCLEOTIDE SEQUENCE [LARGE SCALE GENOMIC DNA]</scope>
    <source>
        <strain evidence="2">cv. NJ 8807/NJ 8810</strain>
        <tissue evidence="1">Young leaf</tissue>
    </source>
</reference>
<name>A0ACB7YRH6_9ERIC</name>